<reference evidence="3" key="2">
    <citation type="journal article" date="2008" name="Nucleic Acids Res.">
        <title>The rice annotation project database (RAP-DB): 2008 update.</title>
        <authorList>
            <consortium name="The rice annotation project (RAP)"/>
        </authorList>
    </citation>
    <scope>GENOME REANNOTATION</scope>
    <source>
        <strain evidence="3">cv. Nipponbare</strain>
    </source>
</reference>
<accession>C7J6A6</accession>
<gene>
    <name evidence="2" type="ordered locus">Os08g0546466</name>
</gene>
<dbReference type="Proteomes" id="UP000000763">
    <property type="component" value="Chromosome 8"/>
</dbReference>
<reference evidence="2 3" key="1">
    <citation type="journal article" date="2005" name="Nature">
        <title>The map-based sequence of the rice genome.</title>
        <authorList>
            <consortium name="International rice genome sequencing project (IRGSP)"/>
            <person name="Matsumoto T."/>
            <person name="Wu J."/>
            <person name="Kanamori H."/>
            <person name="Katayose Y."/>
            <person name="Fujisawa M."/>
            <person name="Namiki N."/>
            <person name="Mizuno H."/>
            <person name="Yamamoto K."/>
            <person name="Antonio B.A."/>
            <person name="Baba T."/>
            <person name="Sakata K."/>
            <person name="Nagamura Y."/>
            <person name="Aoki H."/>
            <person name="Arikawa K."/>
            <person name="Arita K."/>
            <person name="Bito T."/>
            <person name="Chiden Y."/>
            <person name="Fujitsuka N."/>
            <person name="Fukunaka R."/>
            <person name="Hamada M."/>
            <person name="Harada C."/>
            <person name="Hayashi A."/>
            <person name="Hijishita S."/>
            <person name="Honda M."/>
            <person name="Hosokawa S."/>
            <person name="Ichikawa Y."/>
            <person name="Idonuma A."/>
            <person name="Iijima M."/>
            <person name="Ikeda M."/>
            <person name="Ikeno M."/>
            <person name="Ito K."/>
            <person name="Ito S."/>
            <person name="Ito T."/>
            <person name="Ito Y."/>
            <person name="Ito Y."/>
            <person name="Iwabuchi A."/>
            <person name="Kamiya K."/>
            <person name="Karasawa W."/>
            <person name="Kurita K."/>
            <person name="Katagiri S."/>
            <person name="Kikuta A."/>
            <person name="Kobayashi H."/>
            <person name="Kobayashi N."/>
            <person name="Machita K."/>
            <person name="Maehara T."/>
            <person name="Masukawa M."/>
            <person name="Mizubayashi T."/>
            <person name="Mukai Y."/>
            <person name="Nagasaki H."/>
            <person name="Nagata Y."/>
            <person name="Naito S."/>
            <person name="Nakashima M."/>
            <person name="Nakama Y."/>
            <person name="Nakamichi Y."/>
            <person name="Nakamura M."/>
            <person name="Meguro A."/>
            <person name="Negishi M."/>
            <person name="Ohta I."/>
            <person name="Ohta T."/>
            <person name="Okamoto M."/>
            <person name="Ono N."/>
            <person name="Saji S."/>
            <person name="Sakaguchi M."/>
            <person name="Sakai K."/>
            <person name="Shibata M."/>
            <person name="Shimokawa T."/>
            <person name="Song J."/>
            <person name="Takazaki Y."/>
            <person name="Terasawa K."/>
            <person name="Tsugane M."/>
            <person name="Tsuji K."/>
            <person name="Ueda S."/>
            <person name="Waki K."/>
            <person name="Yamagata H."/>
            <person name="Yamamoto M."/>
            <person name="Yamamoto S."/>
            <person name="Yamane H."/>
            <person name="Yoshiki S."/>
            <person name="Yoshihara R."/>
            <person name="Yukawa K."/>
            <person name="Zhong H."/>
            <person name="Yano M."/>
            <person name="Yuan Q."/>
            <person name="Ouyang S."/>
            <person name="Liu J."/>
            <person name="Jones K.M."/>
            <person name="Gansberger K."/>
            <person name="Moffat K."/>
            <person name="Hill J."/>
            <person name="Bera J."/>
            <person name="Fadrosh D."/>
            <person name="Jin S."/>
            <person name="Johri S."/>
            <person name="Kim M."/>
            <person name="Overton L."/>
            <person name="Reardon M."/>
            <person name="Tsitrin T."/>
            <person name="Vuong H."/>
            <person name="Weaver B."/>
            <person name="Ciecko A."/>
            <person name="Tallon L."/>
            <person name="Jackson J."/>
            <person name="Pai G."/>
            <person name="Aken S.V."/>
            <person name="Utterback T."/>
            <person name="Reidmuller S."/>
            <person name="Feldblyum T."/>
            <person name="Hsiao J."/>
            <person name="Zismann V."/>
            <person name="Iobst S."/>
            <person name="de Vazeille A.R."/>
            <person name="Buell C.R."/>
            <person name="Ying K."/>
            <person name="Li Y."/>
            <person name="Lu T."/>
            <person name="Huang Y."/>
            <person name="Zhao Q."/>
            <person name="Feng Q."/>
            <person name="Zhang L."/>
            <person name="Zhu J."/>
            <person name="Weng Q."/>
            <person name="Mu J."/>
            <person name="Lu Y."/>
            <person name="Fan D."/>
            <person name="Liu Y."/>
            <person name="Guan J."/>
            <person name="Zhang Y."/>
            <person name="Yu S."/>
            <person name="Liu X."/>
            <person name="Zhang Y."/>
            <person name="Hong G."/>
            <person name="Han B."/>
            <person name="Choisne N."/>
            <person name="Demange N."/>
            <person name="Orjeda G."/>
            <person name="Samain S."/>
            <person name="Cattolico L."/>
            <person name="Pelletier E."/>
            <person name="Couloux A."/>
            <person name="Segurens B."/>
            <person name="Wincker P."/>
            <person name="D'Hont A."/>
            <person name="Scarpelli C."/>
            <person name="Weissenbach J."/>
            <person name="Salanoubat M."/>
            <person name="Quetier F."/>
            <person name="Yu Y."/>
            <person name="Kim H.R."/>
            <person name="Rambo T."/>
            <person name="Currie J."/>
            <person name="Collura K."/>
            <person name="Luo M."/>
            <person name="Yang T."/>
            <person name="Ammiraju J.S.S."/>
            <person name="Engler F."/>
            <person name="Soderlund C."/>
            <person name="Wing R.A."/>
            <person name="Palmer L.E."/>
            <person name="de la Bastide M."/>
            <person name="Spiegel L."/>
            <person name="Nascimento L."/>
            <person name="Zutavern T."/>
            <person name="O'Shaughnessy A."/>
            <person name="Dike S."/>
            <person name="Dedhia N."/>
            <person name="Preston R."/>
            <person name="Balija V."/>
            <person name="McCombie W.R."/>
            <person name="Chow T."/>
            <person name="Chen H."/>
            <person name="Chung M."/>
            <person name="Chen C."/>
            <person name="Shaw J."/>
            <person name="Wu H."/>
            <person name="Hsiao K."/>
            <person name="Chao Y."/>
            <person name="Chu M."/>
            <person name="Cheng C."/>
            <person name="Hour A."/>
            <person name="Lee P."/>
            <person name="Lin S."/>
            <person name="Lin Y."/>
            <person name="Liou J."/>
            <person name="Liu S."/>
            <person name="Hsing Y."/>
            <person name="Raghuvanshi S."/>
            <person name="Mohanty A."/>
            <person name="Bharti A.K."/>
            <person name="Gaur A."/>
            <person name="Gupta V."/>
            <person name="Kumar D."/>
            <person name="Ravi V."/>
            <person name="Vij S."/>
            <person name="Kapur A."/>
            <person name="Khurana P."/>
            <person name="Khurana P."/>
            <person name="Khurana J.P."/>
            <person name="Tyagi A.K."/>
            <person name="Gaikwad K."/>
            <person name="Singh A."/>
            <person name="Dalal V."/>
            <person name="Srivastava S."/>
            <person name="Dixit A."/>
            <person name="Pal A.K."/>
            <person name="Ghazi I.A."/>
            <person name="Yadav M."/>
            <person name="Pandit A."/>
            <person name="Bhargava A."/>
            <person name="Sureshbabu K."/>
            <person name="Batra K."/>
            <person name="Sharma T.R."/>
            <person name="Mohapatra T."/>
            <person name="Singh N.K."/>
            <person name="Messing J."/>
            <person name="Nelson A.B."/>
            <person name="Fuks G."/>
            <person name="Kavchok S."/>
            <person name="Keizer G."/>
            <person name="Linton E."/>
            <person name="Llaca V."/>
            <person name="Song R."/>
            <person name="Tanyolac B."/>
            <person name="Young S."/>
            <person name="Ho-Il K."/>
            <person name="Hahn J.H."/>
            <person name="Sangsakoo G."/>
            <person name="Vanavichit A."/>
            <person name="de Mattos Luiz.A.T."/>
            <person name="Zimmer P.D."/>
            <person name="Malone G."/>
            <person name="Dellagostin O."/>
            <person name="de Oliveira A.C."/>
            <person name="Bevan M."/>
            <person name="Bancroft I."/>
            <person name="Minx P."/>
            <person name="Cordum H."/>
            <person name="Wilson R."/>
            <person name="Cheng Z."/>
            <person name="Jin W."/>
            <person name="Jiang J."/>
            <person name="Leong S.A."/>
            <person name="Iwama H."/>
            <person name="Gojobori T."/>
            <person name="Itoh T."/>
            <person name="Niimura Y."/>
            <person name="Fujii Y."/>
            <person name="Habara T."/>
            <person name="Sakai H."/>
            <person name="Sato Y."/>
            <person name="Wilson G."/>
            <person name="Kumar K."/>
            <person name="McCouch S."/>
            <person name="Juretic N."/>
            <person name="Hoen D."/>
            <person name="Wright S."/>
            <person name="Bruskiewich R."/>
            <person name="Bureau T."/>
            <person name="Miyao A."/>
            <person name="Hirochika H."/>
            <person name="Nishikawa T."/>
            <person name="Kadowaki K."/>
            <person name="Sugiura M."/>
            <person name="Burr B."/>
            <person name="Sasaki T."/>
        </authorList>
    </citation>
    <scope>NUCLEOTIDE SEQUENCE [LARGE SCALE GENOMIC DNA]</scope>
    <source>
        <strain evidence="3">cv. Nipponbare</strain>
    </source>
</reference>
<evidence type="ECO:0000313" key="2">
    <source>
        <dbReference type="EMBL" id="BAH94410.1"/>
    </source>
</evidence>
<name>C7J6A6_ORYSJ</name>
<organism evidence="2 3">
    <name type="scientific">Oryza sativa subsp. japonica</name>
    <name type="common">Rice</name>
    <dbReference type="NCBI Taxonomy" id="39947"/>
    <lineage>
        <taxon>Eukaryota</taxon>
        <taxon>Viridiplantae</taxon>
        <taxon>Streptophyta</taxon>
        <taxon>Embryophyta</taxon>
        <taxon>Tracheophyta</taxon>
        <taxon>Spermatophyta</taxon>
        <taxon>Magnoliopsida</taxon>
        <taxon>Liliopsida</taxon>
        <taxon>Poales</taxon>
        <taxon>Poaceae</taxon>
        <taxon>BOP clade</taxon>
        <taxon>Oryzoideae</taxon>
        <taxon>Oryzeae</taxon>
        <taxon>Oryzinae</taxon>
        <taxon>Oryza</taxon>
        <taxon>Oryza sativa</taxon>
    </lineage>
</organism>
<feature type="region of interest" description="Disordered" evidence="1">
    <location>
        <begin position="1"/>
        <end position="53"/>
    </location>
</feature>
<protein>
    <submittedName>
        <fullName evidence="2">Os08g0546466 protein</fullName>
    </submittedName>
</protein>
<dbReference type="EMBL" id="AP008214">
    <property type="protein sequence ID" value="BAH94410.1"/>
    <property type="molecule type" value="Genomic_DNA"/>
</dbReference>
<evidence type="ECO:0000313" key="3">
    <source>
        <dbReference type="Proteomes" id="UP000000763"/>
    </source>
</evidence>
<dbReference type="KEGG" id="dosa:Os08g0546466"/>
<feature type="compositionally biased region" description="Pro residues" evidence="1">
    <location>
        <begin position="1"/>
        <end position="15"/>
    </location>
</feature>
<sequence length="75" mass="8266">MPRLSPTPHPPPPLPARVHPSARSTPPPSPSHAFLPVHPRRQRPTQHRPSPPSCRLFAVARCITRICIAVARLPP</sequence>
<dbReference type="AlphaFoldDB" id="C7J6A6"/>
<proteinExistence type="predicted"/>
<evidence type="ECO:0000256" key="1">
    <source>
        <dbReference type="SAM" id="MobiDB-lite"/>
    </source>
</evidence>